<organism evidence="1">
    <name type="scientific">hydrocarbon metagenome</name>
    <dbReference type="NCBI Taxonomy" id="938273"/>
    <lineage>
        <taxon>unclassified sequences</taxon>
        <taxon>metagenomes</taxon>
        <taxon>ecological metagenomes</taxon>
    </lineage>
</organism>
<proteinExistence type="predicted"/>
<accession>A0A0W8FA10</accession>
<evidence type="ECO:0000313" key="1">
    <source>
        <dbReference type="EMBL" id="KUG17759.1"/>
    </source>
</evidence>
<dbReference type="EMBL" id="LNQE01001422">
    <property type="protein sequence ID" value="KUG17759.1"/>
    <property type="molecule type" value="Genomic_DNA"/>
</dbReference>
<protein>
    <submittedName>
        <fullName evidence="1">Uncharacterized protein</fullName>
    </submittedName>
</protein>
<comment type="caution">
    <text evidence="1">The sequence shown here is derived from an EMBL/GenBank/DDBJ whole genome shotgun (WGS) entry which is preliminary data.</text>
</comment>
<name>A0A0W8FA10_9ZZZZ</name>
<sequence>MLRMIFCWIRTLNPLSLPFGASFLAVVDDFAYLGHLFELQHPVWSWAMLACI</sequence>
<reference evidence="1" key="1">
    <citation type="journal article" date="2015" name="Proc. Natl. Acad. Sci. U.S.A.">
        <title>Networks of energetic and metabolic interactions define dynamics in microbial communities.</title>
        <authorList>
            <person name="Embree M."/>
            <person name="Liu J.K."/>
            <person name="Al-Bassam M.M."/>
            <person name="Zengler K."/>
        </authorList>
    </citation>
    <scope>NUCLEOTIDE SEQUENCE</scope>
</reference>
<dbReference type="AlphaFoldDB" id="A0A0W8FA10"/>
<gene>
    <name evidence="1" type="ORF">ASZ90_012532</name>
</gene>